<dbReference type="InterPro" id="IPR050921">
    <property type="entry name" value="T4SS_GSP_E_ATPase"/>
</dbReference>
<gene>
    <name evidence="3" type="ORF">B9T39_01765</name>
</gene>
<evidence type="ECO:0000256" key="1">
    <source>
        <dbReference type="ARBA" id="ARBA00006611"/>
    </source>
</evidence>
<dbReference type="InterPro" id="IPR001482">
    <property type="entry name" value="T2SS/T4SS_dom"/>
</dbReference>
<dbReference type="InterPro" id="IPR027417">
    <property type="entry name" value="P-loop_NTPase"/>
</dbReference>
<dbReference type="Gene3D" id="3.40.50.300">
    <property type="entry name" value="P-loop containing nucleotide triphosphate hydrolases"/>
    <property type="match status" value="1"/>
</dbReference>
<evidence type="ECO:0000313" key="4">
    <source>
        <dbReference type="Proteomes" id="UP000243540"/>
    </source>
</evidence>
<sequence>MSAQVSARTRASASARARASASACVSARSGTLLGPLSALSAEPGVTDIAVTSDGKVWADSGHGMVERSLDIGQLAPETVRDFAIQLCASLGKRLDDACPLADASSPEGVRVHAVLAPLVRQGASLSIRLPHRSLATLDQLCTRAMFPRAWKVILEAAIRERLSILICGGTGAGKTTMVKALLSAVPDDERVLLIEETRELDQSRHANGESLVVREANVEGVGAVTLSDLVRATVRMRPDRIVLGECRGEEVADLLRALNSGHKGSVATIHADSIERVPSRLCALGLLAHMDRAAVSMLAAGAFDLVLHITHDASGRRLAHMGTLQLSDEGMLTGQTLCSWDGQRPPRYEPAYDTWAKHALGLDALVEDDLAEATDSTVEFARIRRKN</sequence>
<comment type="caution">
    <text evidence="3">The sequence shown here is derived from an EMBL/GenBank/DDBJ whole genome shotgun (WGS) entry which is preliminary data.</text>
</comment>
<dbReference type="Proteomes" id="UP000243540">
    <property type="component" value="Unassembled WGS sequence"/>
</dbReference>
<evidence type="ECO:0000313" key="3">
    <source>
        <dbReference type="EMBL" id="OTA29832.1"/>
    </source>
</evidence>
<accession>A0A1Y2SU71</accession>
<dbReference type="GO" id="GO:0016887">
    <property type="term" value="F:ATP hydrolysis activity"/>
    <property type="evidence" value="ECO:0007669"/>
    <property type="project" value="InterPro"/>
</dbReference>
<dbReference type="Pfam" id="PF00437">
    <property type="entry name" value="T2SSE"/>
    <property type="match status" value="1"/>
</dbReference>
<comment type="similarity">
    <text evidence="1">Belongs to the GSP E family.</text>
</comment>
<proteinExistence type="inferred from homology"/>
<feature type="domain" description="Bacterial type II secretion system protein E" evidence="2">
    <location>
        <begin position="93"/>
        <end position="300"/>
    </location>
</feature>
<dbReference type="OrthoDB" id="9810761at2"/>
<dbReference type="PANTHER" id="PTHR30486:SF6">
    <property type="entry name" value="TYPE IV PILUS RETRACTATION ATPASE PILT"/>
    <property type="match status" value="1"/>
</dbReference>
<evidence type="ECO:0000259" key="2">
    <source>
        <dbReference type="Pfam" id="PF00437"/>
    </source>
</evidence>
<reference evidence="3 4" key="1">
    <citation type="submission" date="2017-04" db="EMBL/GenBank/DDBJ databases">
        <title>Draft genome sequences of Alloscardovia macacae UMA81211 and UMA81212 isolated from the feces of a rhesus macaque (Macaca mulatta).</title>
        <authorList>
            <person name="Albert K."/>
            <person name="Sela D.A."/>
        </authorList>
    </citation>
    <scope>NUCLEOTIDE SEQUENCE [LARGE SCALE GENOMIC DNA]</scope>
    <source>
        <strain evidence="3 4">UMA81212</strain>
    </source>
</reference>
<dbReference type="Gene3D" id="3.30.450.90">
    <property type="match status" value="1"/>
</dbReference>
<name>A0A1Y2SU71_9BIFI</name>
<dbReference type="SUPFAM" id="SSF52540">
    <property type="entry name" value="P-loop containing nucleoside triphosphate hydrolases"/>
    <property type="match status" value="1"/>
</dbReference>
<protein>
    <submittedName>
        <fullName evidence="3">Pilus assembly protein</fullName>
    </submittedName>
</protein>
<organism evidence="3 4">
    <name type="scientific">Alloscardovia macacae</name>
    <dbReference type="NCBI Taxonomy" id="1160091"/>
    <lineage>
        <taxon>Bacteria</taxon>
        <taxon>Bacillati</taxon>
        <taxon>Actinomycetota</taxon>
        <taxon>Actinomycetes</taxon>
        <taxon>Bifidobacteriales</taxon>
        <taxon>Bifidobacteriaceae</taxon>
        <taxon>Alloscardovia</taxon>
    </lineage>
</organism>
<dbReference type="RefSeq" id="WP_086106118.1">
    <property type="nucleotide sequence ID" value="NZ_NEKB01000009.1"/>
</dbReference>
<dbReference type="STRING" id="1160091.B9T39_01765"/>
<dbReference type="PANTHER" id="PTHR30486">
    <property type="entry name" value="TWITCHING MOTILITY PROTEIN PILT"/>
    <property type="match status" value="1"/>
</dbReference>
<dbReference type="CDD" id="cd01130">
    <property type="entry name" value="VirB11-like_ATPase"/>
    <property type="match status" value="1"/>
</dbReference>
<dbReference type="EMBL" id="NEKC01000003">
    <property type="protein sequence ID" value="OTA29832.1"/>
    <property type="molecule type" value="Genomic_DNA"/>
</dbReference>
<dbReference type="AlphaFoldDB" id="A0A1Y2SU71"/>